<name>A0ABU7PQ14_9ACTN</name>
<organism evidence="2 3">
    <name type="scientific">Streptomyces asiaticus subsp. ignotus</name>
    <dbReference type="NCBI Taxonomy" id="3098222"/>
    <lineage>
        <taxon>Bacteria</taxon>
        <taxon>Bacillati</taxon>
        <taxon>Actinomycetota</taxon>
        <taxon>Actinomycetes</taxon>
        <taxon>Kitasatosporales</taxon>
        <taxon>Streptomycetaceae</taxon>
        <taxon>Streptomyces</taxon>
        <taxon>Streptomyces violaceusniger group</taxon>
    </lineage>
</organism>
<sequence>MEQARETLLQQRTEPRAHLRPQEVNPYTHQVCARFPKSIRLGQQEKQVPLIIDQLYSCLRWTGRSAVSVYTHEANGRGDLMLGVKAAQALRLVFGTEGSSANDVALLTAAQAHAKLPELFDGCGLPYVILPGSDSNPKAGPVFAKDRAPEYVLVTPQLAATKALQTSVESAWGCRSMALTEYSKTEAAPLGVPGDALGPCPATAGCALPGGRGGEPRREPEEVRRRRAVAAVLLVHQQERRPLRAGPGGAREGR</sequence>
<dbReference type="EMBL" id="JAZBJO010000002">
    <property type="protein sequence ID" value="MEE4591055.1"/>
    <property type="molecule type" value="Genomic_DNA"/>
</dbReference>
<comment type="caution">
    <text evidence="2">The sequence shown here is derived from an EMBL/GenBank/DDBJ whole genome shotgun (WGS) entry which is preliminary data.</text>
</comment>
<evidence type="ECO:0008006" key="4">
    <source>
        <dbReference type="Google" id="ProtNLM"/>
    </source>
</evidence>
<proteinExistence type="predicted"/>
<keyword evidence="3" id="KW-1185">Reference proteome</keyword>
<evidence type="ECO:0000313" key="3">
    <source>
        <dbReference type="Proteomes" id="UP001354709"/>
    </source>
</evidence>
<accession>A0ABU7PQ14</accession>
<feature type="compositionally biased region" description="Basic and acidic residues" evidence="1">
    <location>
        <begin position="214"/>
        <end position="224"/>
    </location>
</feature>
<evidence type="ECO:0000313" key="2">
    <source>
        <dbReference type="EMBL" id="MEE4591055.1"/>
    </source>
</evidence>
<feature type="region of interest" description="Disordered" evidence="1">
    <location>
        <begin position="205"/>
        <end position="225"/>
    </location>
</feature>
<evidence type="ECO:0000256" key="1">
    <source>
        <dbReference type="SAM" id="MobiDB-lite"/>
    </source>
</evidence>
<reference evidence="2 3" key="1">
    <citation type="submission" date="2023-11" db="EMBL/GenBank/DDBJ databases">
        <title>30 novel species of actinomycetes from the DSMZ collection.</title>
        <authorList>
            <person name="Nouioui I."/>
        </authorList>
    </citation>
    <scope>NUCLEOTIDE SEQUENCE [LARGE SCALE GENOMIC DNA]</scope>
    <source>
        <strain evidence="2 3">DSM 41524</strain>
    </source>
</reference>
<dbReference type="RefSeq" id="WP_330806309.1">
    <property type="nucleotide sequence ID" value="NZ_JAZBJO010000002.1"/>
</dbReference>
<gene>
    <name evidence="2" type="ORF">V2J94_03945</name>
</gene>
<dbReference type="Proteomes" id="UP001354709">
    <property type="component" value="Unassembled WGS sequence"/>
</dbReference>
<protein>
    <recommendedName>
        <fullName evidence="4">Pyruvate flavodoxin/ferredoxin oxidoreductase pyrimidine binding domain-containing protein</fullName>
    </recommendedName>
</protein>